<evidence type="ECO:0000313" key="3">
    <source>
        <dbReference type="Proteomes" id="UP000242875"/>
    </source>
</evidence>
<dbReference type="AlphaFoldDB" id="A0A261XZ52"/>
<feature type="compositionally biased region" description="Polar residues" evidence="1">
    <location>
        <begin position="71"/>
        <end position="81"/>
    </location>
</feature>
<accession>A0A261XZ52</accession>
<evidence type="ECO:0000256" key="1">
    <source>
        <dbReference type="SAM" id="MobiDB-lite"/>
    </source>
</evidence>
<feature type="compositionally biased region" description="Low complexity" evidence="1">
    <location>
        <begin position="50"/>
        <end position="70"/>
    </location>
</feature>
<feature type="region of interest" description="Disordered" evidence="1">
    <location>
        <begin position="50"/>
        <end position="110"/>
    </location>
</feature>
<keyword evidence="3" id="KW-1185">Reference proteome</keyword>
<sequence>MIQTPDKAYPPMDLRRYTLADTVVWSGPTSTASSKIFRRLSLLQDDVIESASPSMSQMSPPMSSRRPSLSTELVHQTQVRRLSQEETARTQPLVSIEEMTPPPLTSSANDTAAIASLSQKPSVTEIPLGTAN</sequence>
<gene>
    <name evidence="2" type="ORF">BZG36_03934</name>
</gene>
<proteinExistence type="predicted"/>
<protein>
    <submittedName>
        <fullName evidence="2">Uncharacterized protein</fullName>
    </submittedName>
</protein>
<evidence type="ECO:0000313" key="2">
    <source>
        <dbReference type="EMBL" id="OZJ03647.1"/>
    </source>
</evidence>
<name>A0A261XZ52_9FUNG</name>
<organism evidence="2 3">
    <name type="scientific">Bifiguratus adelaidae</name>
    <dbReference type="NCBI Taxonomy" id="1938954"/>
    <lineage>
        <taxon>Eukaryota</taxon>
        <taxon>Fungi</taxon>
        <taxon>Fungi incertae sedis</taxon>
        <taxon>Mucoromycota</taxon>
        <taxon>Mucoromycotina</taxon>
        <taxon>Endogonomycetes</taxon>
        <taxon>Endogonales</taxon>
        <taxon>Endogonales incertae sedis</taxon>
        <taxon>Bifiguratus</taxon>
    </lineage>
</organism>
<dbReference type="Proteomes" id="UP000242875">
    <property type="component" value="Unassembled WGS sequence"/>
</dbReference>
<reference evidence="2 3" key="1">
    <citation type="journal article" date="2017" name="Mycologia">
        <title>Bifiguratus adelaidae, gen. et sp. nov., a new member of Mucoromycotina in endophytic and soil-dwelling habitats.</title>
        <authorList>
            <person name="Torres-Cruz T.J."/>
            <person name="Billingsley Tobias T.L."/>
            <person name="Almatruk M."/>
            <person name="Hesse C."/>
            <person name="Kuske C.R."/>
            <person name="Desiro A."/>
            <person name="Benucci G.M."/>
            <person name="Bonito G."/>
            <person name="Stajich J.E."/>
            <person name="Dunlap C."/>
            <person name="Arnold A.E."/>
            <person name="Porras-Alfaro A."/>
        </authorList>
    </citation>
    <scope>NUCLEOTIDE SEQUENCE [LARGE SCALE GENOMIC DNA]</scope>
    <source>
        <strain evidence="2 3">AZ0501</strain>
    </source>
</reference>
<comment type="caution">
    <text evidence="2">The sequence shown here is derived from an EMBL/GenBank/DDBJ whole genome shotgun (WGS) entry which is preliminary data.</text>
</comment>
<dbReference type="EMBL" id="MVBO01000075">
    <property type="protein sequence ID" value="OZJ03647.1"/>
    <property type="molecule type" value="Genomic_DNA"/>
</dbReference>